<proteinExistence type="predicted"/>
<sequence length="206" mass="22407">MDNASRSERSRNAAIQAALTIIARDGPGRLTLDAIAREAGMSKGGVMHQFPTKQAVLMALLDQQRAYFEEFSQRFKAENRSATAEPELAARIATWREVALKREPVAFAILGALIEDPGFLSVGRDTEAKKVDLIKAEAEDPQLALLRAAAAQGLALASLLGISTLSEKERAQLFERLLDDAQWLALAKPGKRSARRPKSPSKSRAS</sequence>
<dbReference type="PANTHER" id="PTHR30055">
    <property type="entry name" value="HTH-TYPE TRANSCRIPTIONAL REGULATOR RUTR"/>
    <property type="match status" value="1"/>
</dbReference>
<dbReference type="EMBL" id="CP042582">
    <property type="protein sequence ID" value="QEX21125.1"/>
    <property type="molecule type" value="Genomic_DNA"/>
</dbReference>
<evidence type="ECO:0000256" key="1">
    <source>
        <dbReference type="ARBA" id="ARBA00023125"/>
    </source>
</evidence>
<dbReference type="PROSITE" id="PS50977">
    <property type="entry name" value="HTH_TETR_2"/>
    <property type="match status" value="1"/>
</dbReference>
<dbReference type="GO" id="GO:0000976">
    <property type="term" value="F:transcription cis-regulatory region binding"/>
    <property type="evidence" value="ECO:0007669"/>
    <property type="project" value="TreeGrafter"/>
</dbReference>
<feature type="domain" description="HTH tetR-type" evidence="3">
    <location>
        <begin position="8"/>
        <end position="68"/>
    </location>
</feature>
<organism evidence="4 5">
    <name type="scientific">Hypericibacter adhaerens</name>
    <dbReference type="NCBI Taxonomy" id="2602016"/>
    <lineage>
        <taxon>Bacteria</taxon>
        <taxon>Pseudomonadati</taxon>
        <taxon>Pseudomonadota</taxon>
        <taxon>Alphaproteobacteria</taxon>
        <taxon>Rhodospirillales</taxon>
        <taxon>Dongiaceae</taxon>
        <taxon>Hypericibacter</taxon>
    </lineage>
</organism>
<dbReference type="OrthoDB" id="9805134at2"/>
<dbReference type="SUPFAM" id="SSF46689">
    <property type="entry name" value="Homeodomain-like"/>
    <property type="match status" value="1"/>
</dbReference>
<dbReference type="GO" id="GO:0003700">
    <property type="term" value="F:DNA-binding transcription factor activity"/>
    <property type="evidence" value="ECO:0007669"/>
    <property type="project" value="TreeGrafter"/>
</dbReference>
<evidence type="ECO:0000259" key="3">
    <source>
        <dbReference type="PROSITE" id="PS50977"/>
    </source>
</evidence>
<reference evidence="4 5" key="1">
    <citation type="submission" date="2019-08" db="EMBL/GenBank/DDBJ databases">
        <title>Hyperibacter terrae gen. nov., sp. nov. and Hyperibacter viscosus sp. nov., two new members in the family Rhodospirillaceae isolated from the rhizosphere of Hypericum perforatum.</title>
        <authorList>
            <person name="Noviana Z."/>
        </authorList>
    </citation>
    <scope>NUCLEOTIDE SEQUENCE [LARGE SCALE GENOMIC DNA]</scope>
    <source>
        <strain evidence="4 5">R5959</strain>
    </source>
</reference>
<name>A0A5J6MWP5_9PROT</name>
<dbReference type="Gene3D" id="1.10.357.10">
    <property type="entry name" value="Tetracycline Repressor, domain 2"/>
    <property type="match status" value="1"/>
</dbReference>
<dbReference type="AlphaFoldDB" id="A0A5J6MWP5"/>
<dbReference type="InterPro" id="IPR050109">
    <property type="entry name" value="HTH-type_TetR-like_transc_reg"/>
</dbReference>
<feature type="DNA-binding region" description="H-T-H motif" evidence="2">
    <location>
        <begin position="31"/>
        <end position="50"/>
    </location>
</feature>
<dbReference type="PANTHER" id="PTHR30055:SF148">
    <property type="entry name" value="TETR-FAMILY TRANSCRIPTIONAL REGULATOR"/>
    <property type="match status" value="1"/>
</dbReference>
<gene>
    <name evidence="4" type="ORF">FRZ61_10460</name>
</gene>
<dbReference type="Pfam" id="PF00440">
    <property type="entry name" value="TetR_N"/>
    <property type="match status" value="1"/>
</dbReference>
<dbReference type="Proteomes" id="UP000325797">
    <property type="component" value="Chromosome"/>
</dbReference>
<evidence type="ECO:0000313" key="4">
    <source>
        <dbReference type="EMBL" id="QEX21125.1"/>
    </source>
</evidence>
<keyword evidence="1 2" id="KW-0238">DNA-binding</keyword>
<dbReference type="KEGG" id="hadh:FRZ61_10460"/>
<evidence type="ECO:0000256" key="2">
    <source>
        <dbReference type="PROSITE-ProRule" id="PRU00335"/>
    </source>
</evidence>
<accession>A0A5J6MWP5</accession>
<dbReference type="InterPro" id="IPR001647">
    <property type="entry name" value="HTH_TetR"/>
</dbReference>
<dbReference type="InterPro" id="IPR009057">
    <property type="entry name" value="Homeodomain-like_sf"/>
</dbReference>
<keyword evidence="5" id="KW-1185">Reference proteome</keyword>
<evidence type="ECO:0000313" key="5">
    <source>
        <dbReference type="Proteomes" id="UP000325797"/>
    </source>
</evidence>
<dbReference type="InterPro" id="IPR041479">
    <property type="entry name" value="TetR_CgmR_C"/>
</dbReference>
<protein>
    <submittedName>
        <fullName evidence="4">TetR family transcriptional regulator</fullName>
    </submittedName>
</protein>
<dbReference type="Pfam" id="PF17937">
    <property type="entry name" value="TetR_C_28"/>
    <property type="match status" value="1"/>
</dbReference>